<dbReference type="OrthoDB" id="9771666at2"/>
<dbReference type="SUPFAM" id="SSF53474">
    <property type="entry name" value="alpha/beta-Hydrolases"/>
    <property type="match status" value="1"/>
</dbReference>
<dbReference type="RefSeq" id="WP_120049093.1">
    <property type="nucleotide sequence ID" value="NZ_RAHX01000001.1"/>
</dbReference>
<feature type="domain" description="BD-FAE-like" evidence="3">
    <location>
        <begin position="46"/>
        <end position="238"/>
    </location>
</feature>
<dbReference type="Gene3D" id="3.40.50.1820">
    <property type="entry name" value="alpha/beta hydrolase"/>
    <property type="match status" value="1"/>
</dbReference>
<keyword evidence="2" id="KW-0732">Signal</keyword>
<proteinExistence type="predicted"/>
<accession>A0A419RWB1</accession>
<evidence type="ECO:0000313" key="4">
    <source>
        <dbReference type="EMBL" id="RJY10085.1"/>
    </source>
</evidence>
<protein>
    <submittedName>
        <fullName evidence="4">Alpha/beta hydrolase</fullName>
    </submittedName>
</protein>
<keyword evidence="1 4" id="KW-0378">Hydrolase</keyword>
<gene>
    <name evidence="4" type="ORF">D6201_00160</name>
</gene>
<dbReference type="Proteomes" id="UP000285232">
    <property type="component" value="Unassembled WGS sequence"/>
</dbReference>
<evidence type="ECO:0000259" key="3">
    <source>
        <dbReference type="Pfam" id="PF20434"/>
    </source>
</evidence>
<name>A0A419RWB1_9SPHN</name>
<dbReference type="PANTHER" id="PTHR48081:SF33">
    <property type="entry name" value="KYNURENINE FORMAMIDASE"/>
    <property type="match status" value="1"/>
</dbReference>
<keyword evidence="5" id="KW-1185">Reference proteome</keyword>
<dbReference type="PANTHER" id="PTHR48081">
    <property type="entry name" value="AB HYDROLASE SUPERFAMILY PROTEIN C4A8.06C"/>
    <property type="match status" value="1"/>
</dbReference>
<sequence length="287" mass="31251">MNRLIAGLLSLCALALAFPSAVSSREELPSPQLLRYGEEPLQEMLFWPNTQHRDAPLIAFVHGGGWSRGDMRTGLEDHTIAHWHAQGYAVASINYRLVPDVIVERQAGDVAEAVAMLIQRNGEFGIDDSRIVLAGHSAGAHLAALVGTDPVYFRNQGLAHDAVRGVLALDGAVYDIALALEGAGPRRLALYRNVFGNNPGRHRALSPVAHAAQPNVSDFLILHVERRVAQRQSEALADALGDAGTQVRVEPIPGRGMRGHMEINRRMGEPDYPATPVVDEWLARVLR</sequence>
<dbReference type="InterPro" id="IPR050300">
    <property type="entry name" value="GDXG_lipolytic_enzyme"/>
</dbReference>
<dbReference type="InterPro" id="IPR049492">
    <property type="entry name" value="BD-FAE-like_dom"/>
</dbReference>
<feature type="signal peptide" evidence="2">
    <location>
        <begin position="1"/>
        <end position="23"/>
    </location>
</feature>
<dbReference type="GO" id="GO:0016787">
    <property type="term" value="F:hydrolase activity"/>
    <property type="evidence" value="ECO:0007669"/>
    <property type="project" value="UniProtKB-KW"/>
</dbReference>
<organism evidence="4 5">
    <name type="scientific">Aurantiacibacter aquimixticola</name>
    <dbReference type="NCBI Taxonomy" id="1958945"/>
    <lineage>
        <taxon>Bacteria</taxon>
        <taxon>Pseudomonadati</taxon>
        <taxon>Pseudomonadota</taxon>
        <taxon>Alphaproteobacteria</taxon>
        <taxon>Sphingomonadales</taxon>
        <taxon>Erythrobacteraceae</taxon>
        <taxon>Aurantiacibacter</taxon>
    </lineage>
</organism>
<evidence type="ECO:0000313" key="5">
    <source>
        <dbReference type="Proteomes" id="UP000285232"/>
    </source>
</evidence>
<comment type="caution">
    <text evidence="4">The sequence shown here is derived from an EMBL/GenBank/DDBJ whole genome shotgun (WGS) entry which is preliminary data.</text>
</comment>
<dbReference type="Pfam" id="PF20434">
    <property type="entry name" value="BD-FAE"/>
    <property type="match status" value="1"/>
</dbReference>
<dbReference type="EMBL" id="RAHX01000001">
    <property type="protein sequence ID" value="RJY10085.1"/>
    <property type="molecule type" value="Genomic_DNA"/>
</dbReference>
<dbReference type="AlphaFoldDB" id="A0A419RWB1"/>
<reference evidence="4 5" key="1">
    <citation type="journal article" date="2017" name="Int. J. Syst. Evol. Microbiol.">
        <title>Erythrobacter aquimixticola sp. nov., isolated from the junction between the ocean and a freshwater spring.</title>
        <authorList>
            <person name="Park S."/>
            <person name="Jung Y.T."/>
            <person name="Choi S.J."/>
            <person name="Yoon J.H."/>
        </authorList>
    </citation>
    <scope>NUCLEOTIDE SEQUENCE [LARGE SCALE GENOMIC DNA]</scope>
    <source>
        <strain evidence="4 5">JSSK-14</strain>
    </source>
</reference>
<feature type="chain" id="PRO_5019306252" evidence="2">
    <location>
        <begin position="24"/>
        <end position="287"/>
    </location>
</feature>
<dbReference type="InterPro" id="IPR029058">
    <property type="entry name" value="AB_hydrolase_fold"/>
</dbReference>
<evidence type="ECO:0000256" key="2">
    <source>
        <dbReference type="SAM" id="SignalP"/>
    </source>
</evidence>
<evidence type="ECO:0000256" key="1">
    <source>
        <dbReference type="ARBA" id="ARBA00022801"/>
    </source>
</evidence>